<feature type="compositionally biased region" description="Low complexity" evidence="1">
    <location>
        <begin position="59"/>
        <end position="72"/>
    </location>
</feature>
<gene>
    <name evidence="2" type="ORF">MRATA1EN1_LOCUS26986</name>
</gene>
<evidence type="ECO:0000256" key="1">
    <source>
        <dbReference type="SAM" id="MobiDB-lite"/>
    </source>
</evidence>
<proteinExistence type="predicted"/>
<dbReference type="Proteomes" id="UP001176941">
    <property type="component" value="Chromosome 7"/>
</dbReference>
<keyword evidence="3" id="KW-1185">Reference proteome</keyword>
<feature type="region of interest" description="Disordered" evidence="1">
    <location>
        <begin position="58"/>
        <end position="140"/>
    </location>
</feature>
<sequence>MWIYRAGAAQAKCSRSGGREAWGREGGGGQGADRWDPGSSLCGQAAPVLQLALQDTLSRAAAPRPAQRQPRATLARSHPCSARGLQARSAPPSPALSPGSSCAWSGPGSAPAPQRPRSPITLMSAPLPLGFIGSQPAPPG</sequence>
<protein>
    <submittedName>
        <fullName evidence="2">Uncharacterized protein</fullName>
    </submittedName>
</protein>
<evidence type="ECO:0000313" key="3">
    <source>
        <dbReference type="Proteomes" id="UP001176941"/>
    </source>
</evidence>
<accession>A0ABN8ZWB0</accession>
<name>A0ABN8ZWB0_RANTA</name>
<dbReference type="EMBL" id="OX459943">
    <property type="protein sequence ID" value="CAI9178024.1"/>
    <property type="molecule type" value="Genomic_DNA"/>
</dbReference>
<feature type="region of interest" description="Disordered" evidence="1">
    <location>
        <begin position="14"/>
        <end position="41"/>
    </location>
</feature>
<evidence type="ECO:0000313" key="2">
    <source>
        <dbReference type="EMBL" id="CAI9178024.1"/>
    </source>
</evidence>
<reference evidence="2" key="1">
    <citation type="submission" date="2023-04" db="EMBL/GenBank/DDBJ databases">
        <authorList>
            <consortium name="ELIXIR-Norway"/>
        </authorList>
    </citation>
    <scope>NUCLEOTIDE SEQUENCE [LARGE SCALE GENOMIC DNA]</scope>
</reference>
<organism evidence="2 3">
    <name type="scientific">Rangifer tarandus platyrhynchus</name>
    <name type="common">Svalbard reindeer</name>
    <dbReference type="NCBI Taxonomy" id="3082113"/>
    <lineage>
        <taxon>Eukaryota</taxon>
        <taxon>Metazoa</taxon>
        <taxon>Chordata</taxon>
        <taxon>Craniata</taxon>
        <taxon>Vertebrata</taxon>
        <taxon>Euteleostomi</taxon>
        <taxon>Mammalia</taxon>
        <taxon>Eutheria</taxon>
        <taxon>Laurasiatheria</taxon>
        <taxon>Artiodactyla</taxon>
        <taxon>Ruminantia</taxon>
        <taxon>Pecora</taxon>
        <taxon>Cervidae</taxon>
        <taxon>Odocoileinae</taxon>
        <taxon>Rangifer</taxon>
    </lineage>
</organism>